<reference evidence="1 2" key="1">
    <citation type="submission" date="2023-03" db="EMBL/GenBank/DDBJ databases">
        <title>Description of Hydrogenimonas sp. ISO32.</title>
        <authorList>
            <person name="Mino S."/>
            <person name="Fukazawa S."/>
            <person name="Sawabe T."/>
        </authorList>
    </citation>
    <scope>NUCLEOTIDE SEQUENCE [LARGE SCALE GENOMIC DNA]</scope>
    <source>
        <strain evidence="1 2">ISO32</strain>
    </source>
</reference>
<dbReference type="EMBL" id="AP027370">
    <property type="protein sequence ID" value="BDY12109.1"/>
    <property type="molecule type" value="Genomic_DNA"/>
</dbReference>
<dbReference type="Gene3D" id="3.40.630.30">
    <property type="match status" value="1"/>
</dbReference>
<dbReference type="InterPro" id="IPR016181">
    <property type="entry name" value="Acyl_CoA_acyltransferase"/>
</dbReference>
<dbReference type="RefSeq" id="WP_286337313.1">
    <property type="nucleotide sequence ID" value="NZ_AP027370.1"/>
</dbReference>
<evidence type="ECO:0008006" key="3">
    <source>
        <dbReference type="Google" id="ProtNLM"/>
    </source>
</evidence>
<keyword evidence="2" id="KW-1185">Reference proteome</keyword>
<organism evidence="1 2">
    <name type="scientific">Hydrogenimonas cancrithermarum</name>
    <dbReference type="NCBI Taxonomy" id="2993563"/>
    <lineage>
        <taxon>Bacteria</taxon>
        <taxon>Pseudomonadati</taxon>
        <taxon>Campylobacterota</taxon>
        <taxon>Epsilonproteobacteria</taxon>
        <taxon>Campylobacterales</taxon>
        <taxon>Hydrogenimonadaceae</taxon>
        <taxon>Hydrogenimonas</taxon>
    </lineage>
</organism>
<gene>
    <name evidence="1" type="ORF">HCR_04210</name>
</gene>
<evidence type="ECO:0000313" key="2">
    <source>
        <dbReference type="Proteomes" id="UP001321445"/>
    </source>
</evidence>
<name>A0ABM8FKC3_9BACT</name>
<proteinExistence type="predicted"/>
<accession>A0ABM8FKC3</accession>
<sequence length="193" mass="22750">MFQFVEVHDEKLLEKIYRFRYFIACEELNVYKKDDYPEGIENDEYDPYAVHFAAFDEKGAVASCVRLIHHSPVGYPTQNALDVDLSPFDLDPQNLGEISRIFIRPDCRNLKASREIFTRFKIMLCHKMKELGLKYTMGSLEDRFYRLLQRYRFPYEIIGESAFYAGKERFPVLLSTDQLREANRDLCEGMATL</sequence>
<evidence type="ECO:0000313" key="1">
    <source>
        <dbReference type="EMBL" id="BDY12109.1"/>
    </source>
</evidence>
<dbReference type="Proteomes" id="UP001321445">
    <property type="component" value="Chromosome"/>
</dbReference>
<dbReference type="SUPFAM" id="SSF55729">
    <property type="entry name" value="Acyl-CoA N-acyltransferases (Nat)"/>
    <property type="match status" value="1"/>
</dbReference>
<protein>
    <recommendedName>
        <fullName evidence="3">GNAT family N-acetyltransferase</fullName>
    </recommendedName>
</protein>
<dbReference type="Pfam" id="PF13444">
    <property type="entry name" value="Acetyltransf_5"/>
    <property type="match status" value="1"/>
</dbReference>